<dbReference type="InterPro" id="IPR000157">
    <property type="entry name" value="TIR_dom"/>
</dbReference>
<dbReference type="EMBL" id="JAWXYG010000003">
    <property type="protein sequence ID" value="KAK4278772.1"/>
    <property type="molecule type" value="Genomic_DNA"/>
</dbReference>
<dbReference type="InterPro" id="IPR035897">
    <property type="entry name" value="Toll_tir_struct_dom_sf"/>
</dbReference>
<dbReference type="InterPro" id="IPR027417">
    <property type="entry name" value="P-loop_NTPase"/>
</dbReference>
<dbReference type="InterPro" id="IPR042197">
    <property type="entry name" value="Apaf_helical"/>
</dbReference>
<dbReference type="Gene3D" id="1.10.8.430">
    <property type="entry name" value="Helical domain of apoptotic protease-activating factors"/>
    <property type="match status" value="1"/>
</dbReference>
<dbReference type="AlphaFoldDB" id="A0AAE1MWY1"/>
<feature type="domain" description="TIR" evidence="6">
    <location>
        <begin position="56"/>
        <end position="221"/>
    </location>
</feature>
<keyword evidence="3" id="KW-0611">Plant defense</keyword>
<dbReference type="Pfam" id="PF00931">
    <property type="entry name" value="NB-ARC"/>
    <property type="match status" value="1"/>
</dbReference>
<keyword evidence="1" id="KW-0433">Leucine-rich repeat</keyword>
<evidence type="ECO:0000259" key="6">
    <source>
        <dbReference type="PROSITE" id="PS50104"/>
    </source>
</evidence>
<protein>
    <recommendedName>
        <fullName evidence="6">TIR domain-containing protein</fullName>
    </recommendedName>
</protein>
<dbReference type="SUPFAM" id="SSF52200">
    <property type="entry name" value="Toll/Interleukin receptor TIR domain"/>
    <property type="match status" value="1"/>
</dbReference>
<dbReference type="SMART" id="SM00255">
    <property type="entry name" value="TIR"/>
    <property type="match status" value="1"/>
</dbReference>
<dbReference type="Pfam" id="PF01582">
    <property type="entry name" value="TIR"/>
    <property type="match status" value="1"/>
</dbReference>
<dbReference type="GO" id="GO:0006952">
    <property type="term" value="P:defense response"/>
    <property type="evidence" value="ECO:0007669"/>
    <property type="project" value="UniProtKB-KW"/>
</dbReference>
<dbReference type="GO" id="GO:0007165">
    <property type="term" value="P:signal transduction"/>
    <property type="evidence" value="ECO:0007669"/>
    <property type="project" value="InterPro"/>
</dbReference>
<proteinExistence type="predicted"/>
<dbReference type="PANTHER" id="PTHR11017:SF573">
    <property type="entry name" value="ADP-RIBOSYL CYCLASE_CYCLIC ADP-RIBOSE HYDROLASE"/>
    <property type="match status" value="1"/>
</dbReference>
<reference evidence="7" key="1">
    <citation type="submission" date="2023-10" db="EMBL/GenBank/DDBJ databases">
        <title>Chromosome-level genome of the transformable northern wattle, Acacia crassicarpa.</title>
        <authorList>
            <person name="Massaro I."/>
            <person name="Sinha N.R."/>
            <person name="Poethig S."/>
            <person name="Leichty A.R."/>
        </authorList>
    </citation>
    <scope>NUCLEOTIDE SEQUENCE</scope>
    <source>
        <strain evidence="7">Acra3RX</strain>
        <tissue evidence="7">Leaf</tissue>
    </source>
</reference>
<dbReference type="InterPro" id="IPR002182">
    <property type="entry name" value="NB-ARC"/>
</dbReference>
<dbReference type="PRINTS" id="PR00364">
    <property type="entry name" value="DISEASERSIST"/>
</dbReference>
<sequence>MGKKGKDQTPETTYNVGGKSSSTSGKKGKDRTPETAYNVGGESSSTSNTLISSPECKYDVFLSFTGKDTRLNFTDHLYEAFSISGIRCFKDDVDLPKGEDLNYLFRAIEDSFCAVLVISKNYAKSTWCLDELQEILESGEKLGRRIIPIFHNVEPADVRHQRDSFGEALAEHEEKFKESPTKVRNWRTALSKIGNLSGWVTKDQHEADLIKKIVEDVWSFLSTKLPSFDDNLVGIDSKVADVIPFLEIGLDDKHFVGIWGMGGVGKTTLARVVSEKLADKFDICCFLEKVKDALCKEGLVYLQESLLSHLKIKHLKIYDSYKGMKMIRSQLCKKKVLLVLDDIDDMRQLKDLAESPKWFGKGSRIIITTRDSHLLISFDVERIYKMNTMNDDESLQMFSQKAFNKNHPEEKYLDYSKSVVKCVGGLPLALQALGSYLRGRRKAVWRDALDKLKQINPYKDILQVLKLSYDGLDEKEQTIFLDIVFLYKDWDKNEVTKILRACDLNPILGIEVLIEKTLLVETKEGRLDMHELYEDLGWFIIEQKSPNSRLRKYWEIKEVLENNKGFEEIEAIVLGDYWSSYEIKLHPEAFSKLSGIRSLFLHCSIDLPRGLMKLSCGLKFVKWPSFPLEALPLPLDELVHLEMQQSNMKRLWNGIKIMNHLKFIDLSGSYNFIETPDFSCVQSLECLCLRGCTSLVKVHESLGLLKELVKVDLHGCENLNSLPSKLETNSLRVLDLGFCKKVEKLPEFGEGLKKLLHLDASYTALTTLPESFGSLTGLRFLKLGATDLVNLPTDCFSGLLGLVFLSLVSCTSLVSLPRLPPQLFRLEAHRCFSMKCSLDDWILNLVTSLDHECRGQTKYVISDEIKENIPFDYMRAISSEYNWEGIELDFQCSDFFATMPSGEGGKIPSWFDPNIEYFEIPRKYHQIVVDVPPNFRASKWSGIVVCLDTKRVVGIGESIGWETGLDHTGGGTFMRFLRMQGVLSGSDNLIVMVLEFNKETCWQHLRGENNSLSIKLCCDIMDECFISSNGSVLSVGVILGCGWRVICKEDIQN</sequence>
<accession>A0AAE1MWY1</accession>
<dbReference type="SUPFAM" id="SSF52540">
    <property type="entry name" value="P-loop containing nucleoside triphosphate hydrolases"/>
    <property type="match status" value="1"/>
</dbReference>
<dbReference type="PROSITE" id="PS50104">
    <property type="entry name" value="TIR"/>
    <property type="match status" value="1"/>
</dbReference>
<dbReference type="Gene3D" id="3.40.50.10140">
    <property type="entry name" value="Toll/interleukin-1 receptor homology (TIR) domain"/>
    <property type="match status" value="1"/>
</dbReference>
<keyword evidence="2" id="KW-0677">Repeat</keyword>
<name>A0AAE1MWY1_9FABA</name>
<gene>
    <name evidence="7" type="ORF">QN277_016572</name>
</gene>
<dbReference type="InterPro" id="IPR036390">
    <property type="entry name" value="WH_DNA-bd_sf"/>
</dbReference>
<dbReference type="InterPro" id="IPR032675">
    <property type="entry name" value="LRR_dom_sf"/>
</dbReference>
<keyword evidence="8" id="KW-1185">Reference proteome</keyword>
<dbReference type="Pfam" id="PF23282">
    <property type="entry name" value="WHD_ROQ1"/>
    <property type="match status" value="1"/>
</dbReference>
<evidence type="ECO:0000256" key="3">
    <source>
        <dbReference type="ARBA" id="ARBA00022821"/>
    </source>
</evidence>
<dbReference type="Proteomes" id="UP001293593">
    <property type="component" value="Unassembled WGS sequence"/>
</dbReference>
<dbReference type="InterPro" id="IPR058192">
    <property type="entry name" value="WHD_ROQ1-like"/>
</dbReference>
<keyword evidence="4" id="KW-0520">NAD</keyword>
<evidence type="ECO:0000313" key="7">
    <source>
        <dbReference type="EMBL" id="KAK4278772.1"/>
    </source>
</evidence>
<dbReference type="Gene3D" id="3.40.50.300">
    <property type="entry name" value="P-loop containing nucleotide triphosphate hydrolases"/>
    <property type="match status" value="1"/>
</dbReference>
<evidence type="ECO:0000256" key="2">
    <source>
        <dbReference type="ARBA" id="ARBA00022737"/>
    </source>
</evidence>
<dbReference type="GO" id="GO:0043531">
    <property type="term" value="F:ADP binding"/>
    <property type="evidence" value="ECO:0007669"/>
    <property type="project" value="InterPro"/>
</dbReference>
<organism evidence="7 8">
    <name type="scientific">Acacia crassicarpa</name>
    <name type="common">northern wattle</name>
    <dbReference type="NCBI Taxonomy" id="499986"/>
    <lineage>
        <taxon>Eukaryota</taxon>
        <taxon>Viridiplantae</taxon>
        <taxon>Streptophyta</taxon>
        <taxon>Embryophyta</taxon>
        <taxon>Tracheophyta</taxon>
        <taxon>Spermatophyta</taxon>
        <taxon>Magnoliopsida</taxon>
        <taxon>eudicotyledons</taxon>
        <taxon>Gunneridae</taxon>
        <taxon>Pentapetalae</taxon>
        <taxon>rosids</taxon>
        <taxon>fabids</taxon>
        <taxon>Fabales</taxon>
        <taxon>Fabaceae</taxon>
        <taxon>Caesalpinioideae</taxon>
        <taxon>mimosoid clade</taxon>
        <taxon>Acacieae</taxon>
        <taxon>Acacia</taxon>
    </lineage>
</organism>
<dbReference type="SUPFAM" id="SSF46785">
    <property type="entry name" value="Winged helix' DNA-binding domain"/>
    <property type="match status" value="1"/>
</dbReference>
<comment type="caution">
    <text evidence="7">The sequence shown here is derived from an EMBL/GenBank/DDBJ whole genome shotgun (WGS) entry which is preliminary data.</text>
</comment>
<evidence type="ECO:0000313" key="8">
    <source>
        <dbReference type="Proteomes" id="UP001293593"/>
    </source>
</evidence>
<dbReference type="PANTHER" id="PTHR11017">
    <property type="entry name" value="LEUCINE-RICH REPEAT-CONTAINING PROTEIN"/>
    <property type="match status" value="1"/>
</dbReference>
<evidence type="ECO:0000256" key="5">
    <source>
        <dbReference type="SAM" id="MobiDB-lite"/>
    </source>
</evidence>
<dbReference type="FunFam" id="3.40.50.10140:FF:000007">
    <property type="entry name" value="Disease resistance protein (TIR-NBS-LRR class)"/>
    <property type="match status" value="1"/>
</dbReference>
<dbReference type="InterPro" id="IPR044974">
    <property type="entry name" value="Disease_R_plants"/>
</dbReference>
<evidence type="ECO:0000256" key="1">
    <source>
        <dbReference type="ARBA" id="ARBA00022614"/>
    </source>
</evidence>
<feature type="region of interest" description="Disordered" evidence="5">
    <location>
        <begin position="1"/>
        <end position="46"/>
    </location>
</feature>
<dbReference type="Gene3D" id="3.80.10.10">
    <property type="entry name" value="Ribonuclease Inhibitor"/>
    <property type="match status" value="2"/>
</dbReference>
<dbReference type="SUPFAM" id="SSF52058">
    <property type="entry name" value="L domain-like"/>
    <property type="match status" value="1"/>
</dbReference>
<evidence type="ECO:0000256" key="4">
    <source>
        <dbReference type="ARBA" id="ARBA00023027"/>
    </source>
</evidence>